<keyword evidence="3" id="KW-1185">Reference proteome</keyword>
<evidence type="ECO:0000313" key="2">
    <source>
        <dbReference type="EMBL" id="MFD2519956.1"/>
    </source>
</evidence>
<keyword evidence="1" id="KW-0732">Signal</keyword>
<sequence length="126" mass="14449">MKRIYLLLAVVLYSTILASAQQQNIRFKKNAITLNAPAFTRLYSLNYERVLWQRKWVAIANIGVYHLPIDKKLNAAFIGVDFLRGKNTHYLNLGMSLMFDSAVNFEGSPENPRVLGLDFIPKIGYR</sequence>
<evidence type="ECO:0000256" key="1">
    <source>
        <dbReference type="SAM" id="SignalP"/>
    </source>
</evidence>
<organism evidence="2 3">
    <name type="scientific">Emticicia soli</name>
    <dbReference type="NCBI Taxonomy" id="2027878"/>
    <lineage>
        <taxon>Bacteria</taxon>
        <taxon>Pseudomonadati</taxon>
        <taxon>Bacteroidota</taxon>
        <taxon>Cytophagia</taxon>
        <taxon>Cytophagales</taxon>
        <taxon>Leadbetterellaceae</taxon>
        <taxon>Emticicia</taxon>
    </lineage>
</organism>
<dbReference type="RefSeq" id="WP_340235365.1">
    <property type="nucleotide sequence ID" value="NZ_JBBEWC010000004.1"/>
</dbReference>
<gene>
    <name evidence="2" type="ORF">ACFSR2_03610</name>
</gene>
<evidence type="ECO:0008006" key="4">
    <source>
        <dbReference type="Google" id="ProtNLM"/>
    </source>
</evidence>
<feature type="signal peptide" evidence="1">
    <location>
        <begin position="1"/>
        <end position="20"/>
    </location>
</feature>
<feature type="chain" id="PRO_5046440807" description="Type IX secretion system membrane protein PorP/SprF" evidence="1">
    <location>
        <begin position="21"/>
        <end position="126"/>
    </location>
</feature>
<name>A0ABW5J1V1_9BACT</name>
<dbReference type="EMBL" id="JBHULC010000004">
    <property type="protein sequence ID" value="MFD2519956.1"/>
    <property type="molecule type" value="Genomic_DNA"/>
</dbReference>
<dbReference type="Proteomes" id="UP001597510">
    <property type="component" value="Unassembled WGS sequence"/>
</dbReference>
<comment type="caution">
    <text evidence="2">The sequence shown here is derived from an EMBL/GenBank/DDBJ whole genome shotgun (WGS) entry which is preliminary data.</text>
</comment>
<proteinExistence type="predicted"/>
<accession>A0ABW5J1V1</accession>
<protein>
    <recommendedName>
        <fullName evidence="4">Type IX secretion system membrane protein PorP/SprF</fullName>
    </recommendedName>
</protein>
<reference evidence="3" key="1">
    <citation type="journal article" date="2019" name="Int. J. Syst. Evol. Microbiol.">
        <title>The Global Catalogue of Microorganisms (GCM) 10K type strain sequencing project: providing services to taxonomists for standard genome sequencing and annotation.</title>
        <authorList>
            <consortium name="The Broad Institute Genomics Platform"/>
            <consortium name="The Broad Institute Genome Sequencing Center for Infectious Disease"/>
            <person name="Wu L."/>
            <person name="Ma J."/>
        </authorList>
    </citation>
    <scope>NUCLEOTIDE SEQUENCE [LARGE SCALE GENOMIC DNA]</scope>
    <source>
        <strain evidence="3">KCTC 52344</strain>
    </source>
</reference>
<evidence type="ECO:0000313" key="3">
    <source>
        <dbReference type="Proteomes" id="UP001597510"/>
    </source>
</evidence>